<evidence type="ECO:0000259" key="19">
    <source>
        <dbReference type="PROSITE" id="PS50846"/>
    </source>
</evidence>
<evidence type="ECO:0000256" key="12">
    <source>
        <dbReference type="ARBA" id="ARBA00022842"/>
    </source>
</evidence>
<keyword evidence="20" id="KW-0378">Hydrolase</keyword>
<dbReference type="Gene3D" id="3.40.50.1000">
    <property type="entry name" value="HAD superfamily/HAD-like"/>
    <property type="match status" value="1"/>
</dbReference>
<dbReference type="Proteomes" id="UP000000442">
    <property type="component" value="Chromosome"/>
</dbReference>
<dbReference type="InterPro" id="IPR006122">
    <property type="entry name" value="HMA_Cu_ion-bd"/>
</dbReference>
<dbReference type="SFLD" id="SFLDF00027">
    <property type="entry name" value="p-type_atpase"/>
    <property type="match status" value="1"/>
</dbReference>
<dbReference type="NCBIfam" id="TIGR01494">
    <property type="entry name" value="ATPase_P-type"/>
    <property type="match status" value="1"/>
</dbReference>
<dbReference type="NCBIfam" id="TIGR01512">
    <property type="entry name" value="ATPase-IB2_Cd"/>
    <property type="match status" value="1"/>
</dbReference>
<keyword evidence="17 18" id="KW-0472">Membrane</keyword>
<dbReference type="Pfam" id="PF00403">
    <property type="entry name" value="HMA"/>
    <property type="match status" value="2"/>
</dbReference>
<evidence type="ECO:0000256" key="1">
    <source>
        <dbReference type="ARBA" id="ARBA00004651"/>
    </source>
</evidence>
<dbReference type="PANTHER" id="PTHR43520">
    <property type="entry name" value="ATP7, ISOFORM B"/>
    <property type="match status" value="1"/>
</dbReference>
<dbReference type="InterPro" id="IPR036412">
    <property type="entry name" value="HAD-like_sf"/>
</dbReference>
<organism evidence="20 21">
    <name type="scientific">Desulforapulum autotrophicum (strain ATCC 43914 / DSM 3382 / VKM B-1955 / HRM2)</name>
    <name type="common">Desulfobacterium autotrophicum</name>
    <dbReference type="NCBI Taxonomy" id="177437"/>
    <lineage>
        <taxon>Bacteria</taxon>
        <taxon>Pseudomonadati</taxon>
        <taxon>Thermodesulfobacteriota</taxon>
        <taxon>Desulfobacteria</taxon>
        <taxon>Desulfobacterales</taxon>
        <taxon>Desulfobacteraceae</taxon>
        <taxon>Desulforapulum</taxon>
    </lineage>
</organism>
<evidence type="ECO:0000256" key="2">
    <source>
        <dbReference type="ARBA" id="ARBA00006024"/>
    </source>
</evidence>
<dbReference type="AlphaFoldDB" id="C0QDV5"/>
<name>C0QDV5_DESAH</name>
<sequence length="826" mass="89048">MVCVKNIHVSGMSCGHCVNSVTQTLEAIQGVSSARVSLEDSTAEVTFDQEAVDLETLKAAIREKGFGTEAPSPINNKPFTIIAPKNVEPPFARQRQPVETSFKIEGMSCANCSNTIEKTLKKSKGIEKVSINFSMEKGFVTYDPSLVDEQGIFEIVQRAGYTAFSQEEKRTEDSPIAQKERFRFIFAASLTIPLVFLMYTMPFGHANTNYSMGLLATLVMVVSGRTFYEGAFHSLKNRSANMDVLIALGISAAYFYSLFSLLVLDPAAHTFFDSAAMLITFILLGKMIEAKAKGQTGEALEKLISLGADRARILVNGSEHMVKASEIKKGDFFSVRPGETIPVDGEIVEGTTTIDESMITGEAIPADKIKGDPVTGATINQTGAITARAVRVGKETMLARIVKMVEEAQADKAPIQRLADTVSNYFVPVVVIAAILTFIVWNFVVEYPPPLGITRFLFAFQLMIAVLVVACPCALGLATPTAIMVASGVGLKRGILFKRASVLENISQLDVILFDKTGTLTKGSPRVSAIYPMDHGSEHQVLKIAASLGAASIHPLAHAIVKKAEQAGVSMEKISNQREIPGHGSTGELDGRPVMLGNLKLQPQGSFLSEEAAAAGQQISDTGDSSVYVWQDNTMKGIISLADEIKADSKEAMARLHALGIKTALVSGDNKKAAKRVAQIVGIDEVEAEVLPGDKSRIVKKWQERGYRVAMAGDGINDAPALAQADIGIAVGSGTDIAKETGDVILVNNSLLDVERAIGLGRKTLKTIRINFFWAFFYNLLMIPVAAGLAYPALGLVLKPEWACIAMWLSSLTVVGNSLLLKRYRF</sequence>
<dbReference type="PRINTS" id="PR00119">
    <property type="entry name" value="CATATPASE"/>
</dbReference>
<comment type="subcellular location">
    <subcellularLocation>
        <location evidence="1">Cell membrane</location>
        <topology evidence="1">Multi-pass membrane protein</topology>
    </subcellularLocation>
</comment>
<keyword evidence="15" id="KW-0186">Copper</keyword>
<dbReference type="GO" id="GO:0060003">
    <property type="term" value="P:copper ion export"/>
    <property type="evidence" value="ECO:0007669"/>
    <property type="project" value="UniProtKB-ARBA"/>
</dbReference>
<dbReference type="HOGENOM" id="CLU_001771_0_3_7"/>
<evidence type="ECO:0000256" key="15">
    <source>
        <dbReference type="ARBA" id="ARBA00023008"/>
    </source>
</evidence>
<dbReference type="FunFam" id="2.70.150.10:FF:000020">
    <property type="entry name" value="Copper-exporting P-type ATPase A"/>
    <property type="match status" value="1"/>
</dbReference>
<evidence type="ECO:0000256" key="16">
    <source>
        <dbReference type="ARBA" id="ARBA00023065"/>
    </source>
</evidence>
<dbReference type="PROSITE" id="PS50846">
    <property type="entry name" value="HMA_2"/>
    <property type="match status" value="2"/>
</dbReference>
<feature type="transmembrane region" description="Helical" evidence="18">
    <location>
        <begin position="800"/>
        <end position="821"/>
    </location>
</feature>
<evidence type="ECO:0000256" key="17">
    <source>
        <dbReference type="ARBA" id="ARBA00023136"/>
    </source>
</evidence>
<dbReference type="InterPro" id="IPR023298">
    <property type="entry name" value="ATPase_P-typ_TM_dom_sf"/>
</dbReference>
<keyword evidence="12" id="KW-0460">Magnesium</keyword>
<dbReference type="Gene3D" id="3.40.1110.10">
    <property type="entry name" value="Calcium-transporting ATPase, cytoplasmic domain N"/>
    <property type="match status" value="1"/>
</dbReference>
<dbReference type="STRING" id="177437.HRM2_43200"/>
<evidence type="ECO:0000256" key="4">
    <source>
        <dbReference type="ARBA" id="ARBA00022448"/>
    </source>
</evidence>
<protein>
    <recommendedName>
        <fullName evidence="3">P-type Cu(+) transporter</fullName>
        <ecNumber evidence="3">7.2.2.8</ecNumber>
    </recommendedName>
</protein>
<evidence type="ECO:0000256" key="8">
    <source>
        <dbReference type="ARBA" id="ARBA00022737"/>
    </source>
</evidence>
<dbReference type="SUPFAM" id="SSF56784">
    <property type="entry name" value="HAD-like"/>
    <property type="match status" value="1"/>
</dbReference>
<dbReference type="InterPro" id="IPR017969">
    <property type="entry name" value="Heavy-metal-associated_CS"/>
</dbReference>
<evidence type="ECO:0000313" key="20">
    <source>
        <dbReference type="EMBL" id="ACN17376.1"/>
    </source>
</evidence>
<dbReference type="InterPro" id="IPR044492">
    <property type="entry name" value="P_typ_ATPase_HD_dom"/>
</dbReference>
<dbReference type="InterPro" id="IPR018303">
    <property type="entry name" value="ATPase_P-typ_P_site"/>
</dbReference>
<dbReference type="Pfam" id="PF00702">
    <property type="entry name" value="Hydrolase"/>
    <property type="match status" value="1"/>
</dbReference>
<dbReference type="CDD" id="cd00371">
    <property type="entry name" value="HMA"/>
    <property type="match status" value="2"/>
</dbReference>
<feature type="transmembrane region" description="Helical" evidence="18">
    <location>
        <begin position="267"/>
        <end position="285"/>
    </location>
</feature>
<keyword evidence="13" id="KW-1278">Translocase</keyword>
<dbReference type="SFLD" id="SFLDS00003">
    <property type="entry name" value="Haloacid_Dehalogenase"/>
    <property type="match status" value="1"/>
</dbReference>
<dbReference type="CDD" id="cd02094">
    <property type="entry name" value="P-type_ATPase_Cu-like"/>
    <property type="match status" value="1"/>
</dbReference>
<keyword evidence="21" id="KW-1185">Reference proteome</keyword>
<feature type="transmembrane region" description="Helical" evidence="18">
    <location>
        <begin position="184"/>
        <end position="204"/>
    </location>
</feature>
<accession>C0QDV5</accession>
<dbReference type="GO" id="GO:0005507">
    <property type="term" value="F:copper ion binding"/>
    <property type="evidence" value="ECO:0007669"/>
    <property type="project" value="InterPro"/>
</dbReference>
<dbReference type="FunFam" id="3.30.70.100:FF:000001">
    <property type="entry name" value="ATPase copper transporting beta"/>
    <property type="match status" value="1"/>
</dbReference>
<feature type="domain" description="HMA" evidence="19">
    <location>
        <begin position="3"/>
        <end position="69"/>
    </location>
</feature>
<dbReference type="GO" id="GO:0005524">
    <property type="term" value="F:ATP binding"/>
    <property type="evidence" value="ECO:0007669"/>
    <property type="project" value="UniProtKB-UniRule"/>
</dbReference>
<keyword evidence="9 18" id="KW-0547">Nucleotide-binding</keyword>
<dbReference type="Pfam" id="PF00122">
    <property type="entry name" value="E1-E2_ATPase"/>
    <property type="match status" value="1"/>
</dbReference>
<dbReference type="Gene3D" id="2.70.150.10">
    <property type="entry name" value="Calcium-transporting ATPase, cytoplasmic transduction domain A"/>
    <property type="match status" value="1"/>
</dbReference>
<dbReference type="InterPro" id="IPR001757">
    <property type="entry name" value="P_typ_ATPase"/>
</dbReference>
<dbReference type="eggNOG" id="COG2217">
    <property type="taxonomic scope" value="Bacteria"/>
</dbReference>
<feature type="transmembrane region" description="Helical" evidence="18">
    <location>
        <begin position="772"/>
        <end position="794"/>
    </location>
</feature>
<feature type="domain" description="HMA" evidence="19">
    <location>
        <begin position="98"/>
        <end position="164"/>
    </location>
</feature>
<evidence type="ECO:0000256" key="18">
    <source>
        <dbReference type="RuleBase" id="RU362081"/>
    </source>
</evidence>
<dbReference type="InterPro" id="IPR059000">
    <property type="entry name" value="ATPase_P-type_domA"/>
</dbReference>
<dbReference type="OrthoDB" id="5496529at2"/>
<reference evidence="20 21" key="1">
    <citation type="journal article" date="2009" name="Environ. Microbiol.">
        <title>Genome sequence of Desulfobacterium autotrophicum HRM2, a marine sulfate reducer oxidizing organic carbon completely to carbon dioxide.</title>
        <authorList>
            <person name="Strittmatter A.W."/>
            <person name="Liesegang H."/>
            <person name="Rabus R."/>
            <person name="Decker I."/>
            <person name="Amann J."/>
            <person name="Andres S."/>
            <person name="Henne A."/>
            <person name="Fricke W.F."/>
            <person name="Martinez-Arias R."/>
            <person name="Bartels D."/>
            <person name="Goesmann A."/>
            <person name="Krause L."/>
            <person name="Puehler A."/>
            <person name="Klenk H.P."/>
            <person name="Richter M."/>
            <person name="Schuler M."/>
            <person name="Gloeckner F.O."/>
            <person name="Meyerdierks A."/>
            <person name="Gottschalk G."/>
            <person name="Amann R."/>
        </authorList>
    </citation>
    <scope>NUCLEOTIDE SEQUENCE [LARGE SCALE GENOMIC DNA]</scope>
    <source>
        <strain evidence="21">ATCC 43914 / DSM 3382 / HRM2</strain>
    </source>
</reference>
<dbReference type="GO" id="GO:0043682">
    <property type="term" value="F:P-type divalent copper transporter activity"/>
    <property type="evidence" value="ECO:0007669"/>
    <property type="project" value="TreeGrafter"/>
</dbReference>
<dbReference type="InterPro" id="IPR006121">
    <property type="entry name" value="HMA_dom"/>
</dbReference>
<dbReference type="NCBIfam" id="TIGR01525">
    <property type="entry name" value="ATPase-IB_hvy"/>
    <property type="match status" value="1"/>
</dbReference>
<evidence type="ECO:0000256" key="6">
    <source>
        <dbReference type="ARBA" id="ARBA00022692"/>
    </source>
</evidence>
<keyword evidence="6 18" id="KW-0812">Transmembrane</keyword>
<keyword evidence="8" id="KW-0677">Repeat</keyword>
<dbReference type="InterPro" id="IPR027256">
    <property type="entry name" value="P-typ_ATPase_IB"/>
</dbReference>
<dbReference type="InterPro" id="IPR036163">
    <property type="entry name" value="HMA_dom_sf"/>
</dbReference>
<keyword evidence="7 18" id="KW-0479">Metal-binding</keyword>
<dbReference type="InterPro" id="IPR023214">
    <property type="entry name" value="HAD_sf"/>
</dbReference>
<evidence type="ECO:0000256" key="14">
    <source>
        <dbReference type="ARBA" id="ARBA00022989"/>
    </source>
</evidence>
<dbReference type="EMBL" id="CP001087">
    <property type="protein sequence ID" value="ACN17376.1"/>
    <property type="molecule type" value="Genomic_DNA"/>
</dbReference>
<dbReference type="Gene3D" id="3.30.70.100">
    <property type="match status" value="2"/>
</dbReference>
<keyword evidence="11 18" id="KW-0067">ATP-binding</keyword>
<dbReference type="GO" id="GO:0055070">
    <property type="term" value="P:copper ion homeostasis"/>
    <property type="evidence" value="ECO:0007669"/>
    <property type="project" value="TreeGrafter"/>
</dbReference>
<dbReference type="NCBIfam" id="TIGR00003">
    <property type="entry name" value="copper ion binding protein"/>
    <property type="match status" value="1"/>
</dbReference>
<dbReference type="EC" id="7.2.2.8" evidence="3"/>
<dbReference type="KEGG" id="dat:HRM2_43200"/>
<feature type="transmembrane region" description="Helical" evidence="18">
    <location>
        <begin position="210"/>
        <end position="228"/>
    </location>
</feature>
<feature type="transmembrane region" description="Helical" evidence="18">
    <location>
        <begin position="456"/>
        <end position="489"/>
    </location>
</feature>
<dbReference type="PRINTS" id="PR00943">
    <property type="entry name" value="CUATPASE"/>
</dbReference>
<comment type="similarity">
    <text evidence="2 18">Belongs to the cation transport ATPase (P-type) (TC 3.A.3) family. Type IB subfamily.</text>
</comment>
<keyword evidence="10" id="KW-0187">Copper transport</keyword>
<feature type="transmembrane region" description="Helical" evidence="18">
    <location>
        <begin position="425"/>
        <end position="444"/>
    </location>
</feature>
<dbReference type="FunFam" id="3.30.70.100:FF:000005">
    <property type="entry name" value="Copper-exporting P-type ATPase A"/>
    <property type="match status" value="1"/>
</dbReference>
<evidence type="ECO:0000256" key="7">
    <source>
        <dbReference type="ARBA" id="ARBA00022723"/>
    </source>
</evidence>
<dbReference type="InterPro" id="IPR023299">
    <property type="entry name" value="ATPase_P-typ_cyto_dom_N"/>
</dbReference>
<dbReference type="RefSeq" id="WP_015906108.1">
    <property type="nucleotide sequence ID" value="NC_012108.1"/>
</dbReference>
<evidence type="ECO:0000256" key="3">
    <source>
        <dbReference type="ARBA" id="ARBA00012517"/>
    </source>
</evidence>
<evidence type="ECO:0000256" key="10">
    <source>
        <dbReference type="ARBA" id="ARBA00022796"/>
    </source>
</evidence>
<keyword evidence="5 18" id="KW-1003">Cell membrane</keyword>
<gene>
    <name evidence="20" type="primary">copA</name>
    <name evidence="20" type="ordered locus">HRM2_43200</name>
</gene>
<evidence type="ECO:0000256" key="11">
    <source>
        <dbReference type="ARBA" id="ARBA00022840"/>
    </source>
</evidence>
<dbReference type="SUPFAM" id="SSF81653">
    <property type="entry name" value="Calcium ATPase, transduction domain A"/>
    <property type="match status" value="1"/>
</dbReference>
<dbReference type="PANTHER" id="PTHR43520:SF8">
    <property type="entry name" value="P-TYPE CU(+) TRANSPORTER"/>
    <property type="match status" value="1"/>
</dbReference>
<dbReference type="PROSITE" id="PS01047">
    <property type="entry name" value="HMA_1"/>
    <property type="match status" value="2"/>
</dbReference>
<proteinExistence type="inferred from homology"/>
<keyword evidence="4" id="KW-0813">Transport</keyword>
<dbReference type="InterPro" id="IPR008250">
    <property type="entry name" value="ATPase_P-typ_transduc_dom_A_sf"/>
</dbReference>
<dbReference type="NCBIfam" id="TIGR01511">
    <property type="entry name" value="ATPase-IB1_Cu"/>
    <property type="match status" value="1"/>
</dbReference>
<dbReference type="PROSITE" id="PS00154">
    <property type="entry name" value="ATPASE_E1_E2"/>
    <property type="match status" value="1"/>
</dbReference>
<dbReference type="GO" id="GO:0005886">
    <property type="term" value="C:plasma membrane"/>
    <property type="evidence" value="ECO:0007669"/>
    <property type="project" value="UniProtKB-SubCell"/>
</dbReference>
<keyword evidence="16" id="KW-0406">Ion transport</keyword>
<dbReference type="SUPFAM" id="SSF81665">
    <property type="entry name" value="Calcium ATPase, transmembrane domain M"/>
    <property type="match status" value="1"/>
</dbReference>
<dbReference type="GO" id="GO:0016887">
    <property type="term" value="F:ATP hydrolysis activity"/>
    <property type="evidence" value="ECO:0007669"/>
    <property type="project" value="InterPro"/>
</dbReference>
<evidence type="ECO:0000256" key="13">
    <source>
        <dbReference type="ARBA" id="ARBA00022967"/>
    </source>
</evidence>
<dbReference type="SUPFAM" id="SSF55008">
    <property type="entry name" value="HMA, heavy metal-associated domain"/>
    <property type="match status" value="2"/>
</dbReference>
<feature type="transmembrane region" description="Helical" evidence="18">
    <location>
        <begin position="240"/>
        <end position="261"/>
    </location>
</feature>
<dbReference type="SFLD" id="SFLDG00002">
    <property type="entry name" value="C1.7:_P-type_atpase_like"/>
    <property type="match status" value="1"/>
</dbReference>
<evidence type="ECO:0000256" key="5">
    <source>
        <dbReference type="ARBA" id="ARBA00022475"/>
    </source>
</evidence>
<keyword evidence="14 18" id="KW-1133">Transmembrane helix</keyword>
<evidence type="ECO:0000313" key="21">
    <source>
        <dbReference type="Proteomes" id="UP000000442"/>
    </source>
</evidence>
<evidence type="ECO:0000256" key="9">
    <source>
        <dbReference type="ARBA" id="ARBA00022741"/>
    </source>
</evidence>
<dbReference type="PRINTS" id="PR00942">
    <property type="entry name" value="CUATPASEI"/>
</dbReference>
<dbReference type="GO" id="GO:0140581">
    <property type="term" value="F:P-type monovalent copper transporter activity"/>
    <property type="evidence" value="ECO:0007669"/>
    <property type="project" value="UniProtKB-EC"/>
</dbReference>